<keyword evidence="2" id="KW-0964">Secreted</keyword>
<dbReference type="AlphaFoldDB" id="A0A9X3WZ41"/>
<dbReference type="GO" id="GO:0005737">
    <property type="term" value="C:cytoplasm"/>
    <property type="evidence" value="ECO:0007669"/>
    <property type="project" value="TreeGrafter"/>
</dbReference>
<feature type="region of interest" description="Disordered" evidence="4">
    <location>
        <begin position="19"/>
        <end position="61"/>
    </location>
</feature>
<dbReference type="Gene3D" id="3.40.50.410">
    <property type="entry name" value="von Willebrand factor, type A domain"/>
    <property type="match status" value="1"/>
</dbReference>
<dbReference type="SUPFAM" id="SSF53300">
    <property type="entry name" value="vWA-like"/>
    <property type="match status" value="1"/>
</dbReference>
<keyword evidence="8" id="KW-1185">Reference proteome</keyword>
<evidence type="ECO:0000259" key="6">
    <source>
        <dbReference type="PROSITE" id="PS50234"/>
    </source>
</evidence>
<protein>
    <submittedName>
        <fullName evidence="7">VWA domain-containing protein</fullName>
    </submittedName>
</protein>
<evidence type="ECO:0000313" key="8">
    <source>
        <dbReference type="Proteomes" id="UP001151081"/>
    </source>
</evidence>
<comment type="subcellular location">
    <subcellularLocation>
        <location evidence="1">Secreted</location>
    </subcellularLocation>
</comment>
<dbReference type="InterPro" id="IPR002035">
    <property type="entry name" value="VWF_A"/>
</dbReference>
<accession>A0A9X3WZ41</accession>
<dbReference type="RefSeq" id="WP_272419390.1">
    <property type="nucleotide sequence ID" value="NZ_JAGTJJ010000003.1"/>
</dbReference>
<evidence type="ECO:0000313" key="7">
    <source>
        <dbReference type="EMBL" id="MDC3980774.1"/>
    </source>
</evidence>
<dbReference type="GO" id="GO:0004674">
    <property type="term" value="F:protein serine/threonine kinase activity"/>
    <property type="evidence" value="ECO:0007669"/>
    <property type="project" value="TreeGrafter"/>
</dbReference>
<dbReference type="Pfam" id="PF25106">
    <property type="entry name" value="VWA_4"/>
    <property type="match status" value="1"/>
</dbReference>
<sequence>MSIRRFAPAFLLALAACAKSPPGPEAASPQAPAPKTIAKAAPPVDEPLTPPVVQTDAPPPVAVAPVPDEPLEAPVDTRHGPAVSAKGSMWGEAVMDKKGAGGLGLSGIGEGGGGRGEGIGLGTIGTIGRGAGTGTGAGFGSGHGRLGGSHGVAAGVRVGPGGLGASAQSPGGVRTGEWDDNANYREFARWLGKERAPGAATIDLSSRRFLVVRDNAGKPVPSCPVEVRDSAGTTLSLRTTANGRALLFPRAEGLKGPDLVATARCQGESVARTTTISAGDGVVDLVLAGARVLPEAQTIDVAFVLDTTGSMSEEINALRDTLEKVAGALSTMNVRPRVGLVEYRDRSDEYVTRMHQMTTDVAGLQARIATISAGGGGDTPEHVNEALRVAVRNLRFRPESLARLVFLIGDAPPHLDYAQDEGYAGAMKEASHAGVQVYSIAASGMDNLGQVVFRQIAQYTGGTHMFVLRGGAGPESVGGGDPRSSCGGTHTDYTSGNLDALILGKVRGAIAARDADPMRIAGLHQDEKDRPCDQRIVMAR</sequence>
<dbReference type="PROSITE" id="PS50234">
    <property type="entry name" value="VWFA"/>
    <property type="match status" value="1"/>
</dbReference>
<feature type="chain" id="PRO_5040849212" evidence="5">
    <location>
        <begin position="27"/>
        <end position="540"/>
    </location>
</feature>
<comment type="caution">
    <text evidence="7">The sequence shown here is derived from an EMBL/GenBank/DDBJ whole genome shotgun (WGS) entry which is preliminary data.</text>
</comment>
<dbReference type="PANTHER" id="PTHR47763">
    <property type="entry name" value="ALPHA-PROTEIN KINASE VWKA"/>
    <property type="match status" value="1"/>
</dbReference>
<evidence type="ECO:0000256" key="1">
    <source>
        <dbReference type="ARBA" id="ARBA00004613"/>
    </source>
</evidence>
<dbReference type="PANTHER" id="PTHR47763:SF1">
    <property type="entry name" value="DUF659 DOMAIN-CONTAINING PROTEIN"/>
    <property type="match status" value="1"/>
</dbReference>
<organism evidence="7 8">
    <name type="scientific">Polyangium jinanense</name>
    <dbReference type="NCBI Taxonomy" id="2829994"/>
    <lineage>
        <taxon>Bacteria</taxon>
        <taxon>Pseudomonadati</taxon>
        <taxon>Myxococcota</taxon>
        <taxon>Polyangia</taxon>
        <taxon>Polyangiales</taxon>
        <taxon>Polyangiaceae</taxon>
        <taxon>Polyangium</taxon>
    </lineage>
</organism>
<dbReference type="PROSITE" id="PS51257">
    <property type="entry name" value="PROKAR_LIPOPROTEIN"/>
    <property type="match status" value="1"/>
</dbReference>
<reference evidence="7 8" key="1">
    <citation type="submission" date="2021-04" db="EMBL/GenBank/DDBJ databases">
        <title>Genome analysis of Polyangium sp.</title>
        <authorList>
            <person name="Li Y."/>
            <person name="Wang J."/>
        </authorList>
    </citation>
    <scope>NUCLEOTIDE SEQUENCE [LARGE SCALE GENOMIC DNA]</scope>
    <source>
        <strain evidence="7 8">SDU14</strain>
    </source>
</reference>
<dbReference type="InterPro" id="IPR036465">
    <property type="entry name" value="vWFA_dom_sf"/>
</dbReference>
<name>A0A9X3WZ41_9BACT</name>
<feature type="compositionally biased region" description="Low complexity" evidence="4">
    <location>
        <begin position="29"/>
        <end position="43"/>
    </location>
</feature>
<dbReference type="Proteomes" id="UP001151081">
    <property type="component" value="Unassembled WGS sequence"/>
</dbReference>
<feature type="domain" description="VWFA" evidence="6">
    <location>
        <begin position="300"/>
        <end position="466"/>
    </location>
</feature>
<dbReference type="InterPro" id="IPR052969">
    <property type="entry name" value="Thr-specific_kinase-like"/>
</dbReference>
<dbReference type="InterPro" id="IPR056861">
    <property type="entry name" value="HMCN1-like_VWA"/>
</dbReference>
<evidence type="ECO:0000256" key="5">
    <source>
        <dbReference type="SAM" id="SignalP"/>
    </source>
</evidence>
<proteinExistence type="predicted"/>
<keyword evidence="3 5" id="KW-0732">Signal</keyword>
<evidence type="ECO:0000256" key="4">
    <source>
        <dbReference type="SAM" id="MobiDB-lite"/>
    </source>
</evidence>
<gene>
    <name evidence="7" type="ORF">KEG57_09725</name>
</gene>
<feature type="signal peptide" evidence="5">
    <location>
        <begin position="1"/>
        <end position="26"/>
    </location>
</feature>
<dbReference type="SMART" id="SM00327">
    <property type="entry name" value="VWA"/>
    <property type="match status" value="1"/>
</dbReference>
<evidence type="ECO:0000256" key="3">
    <source>
        <dbReference type="ARBA" id="ARBA00022729"/>
    </source>
</evidence>
<dbReference type="EMBL" id="JAGTJJ010000003">
    <property type="protein sequence ID" value="MDC3980774.1"/>
    <property type="molecule type" value="Genomic_DNA"/>
</dbReference>
<evidence type="ECO:0000256" key="2">
    <source>
        <dbReference type="ARBA" id="ARBA00022525"/>
    </source>
</evidence>
<dbReference type="CDD" id="cd00198">
    <property type="entry name" value="vWFA"/>
    <property type="match status" value="1"/>
</dbReference>